<dbReference type="OrthoDB" id="7351393at2"/>
<reference evidence="1 2" key="1">
    <citation type="submission" date="2017-10" db="EMBL/GenBank/DDBJ databases">
        <title>Genome announcement of Methylocella silvestris TVC from permafrost.</title>
        <authorList>
            <person name="Wang J."/>
            <person name="Geng K."/>
            <person name="Ul-Haque F."/>
            <person name="Crombie A.T."/>
            <person name="Street L.E."/>
            <person name="Wookey P.A."/>
            <person name="Murrell J.C."/>
            <person name="Pratscher J."/>
        </authorList>
    </citation>
    <scope>NUCLEOTIDE SEQUENCE [LARGE SCALE GENOMIC DNA]</scope>
    <source>
        <strain evidence="1 2">TVC</strain>
    </source>
</reference>
<comment type="caution">
    <text evidence="1">The sequence shown here is derived from an EMBL/GenBank/DDBJ whole genome shotgun (WGS) entry which is preliminary data.</text>
</comment>
<dbReference type="InterPro" id="IPR007523">
    <property type="entry name" value="NDUFAF3/AAMDC"/>
</dbReference>
<protein>
    <recommendedName>
        <fullName evidence="3">Mth938-like domain-containing protein</fullName>
    </recommendedName>
</protein>
<name>A0A2J7TI08_METSI</name>
<proteinExistence type="predicted"/>
<dbReference type="CDD" id="cd00248">
    <property type="entry name" value="Mth938-like"/>
    <property type="match status" value="1"/>
</dbReference>
<dbReference type="Gene3D" id="3.40.1230.10">
    <property type="entry name" value="MTH938-like"/>
    <property type="match status" value="1"/>
</dbReference>
<dbReference type="InterPro" id="IPR036748">
    <property type="entry name" value="MTH938-like_sf"/>
</dbReference>
<dbReference type="Pfam" id="PF04430">
    <property type="entry name" value="DUF498"/>
    <property type="match status" value="1"/>
</dbReference>
<dbReference type="RefSeq" id="WP_102843286.1">
    <property type="nucleotide sequence ID" value="NZ_PDZR01000007.1"/>
</dbReference>
<accession>A0A2J7TI08</accession>
<dbReference type="Proteomes" id="UP000236286">
    <property type="component" value="Unassembled WGS sequence"/>
</dbReference>
<evidence type="ECO:0008006" key="3">
    <source>
        <dbReference type="Google" id="ProtNLM"/>
    </source>
</evidence>
<dbReference type="EMBL" id="PDZR01000007">
    <property type="protein sequence ID" value="PNG26403.1"/>
    <property type="molecule type" value="Genomic_DNA"/>
</dbReference>
<dbReference type="PANTHER" id="PTHR21192">
    <property type="entry name" value="NUCLEAR PROTEIN E3-3"/>
    <property type="match status" value="1"/>
</dbReference>
<evidence type="ECO:0000313" key="1">
    <source>
        <dbReference type="EMBL" id="PNG26403.1"/>
    </source>
</evidence>
<evidence type="ECO:0000313" key="2">
    <source>
        <dbReference type="Proteomes" id="UP000236286"/>
    </source>
</evidence>
<dbReference type="AlphaFoldDB" id="A0A2J7TI08"/>
<sequence>MPNDTRDPKYPGFLPGLHAIDGYGSGGFRFGGMSHRGSILALPSGVYAWSVLDPSDITAASFGQLFAEERGLIEHVLIGVGVAMGPLDPELKRRLSVAGIRAEPMQTGAAARTYNILLGEKRRVAAALLAVP</sequence>
<organism evidence="1 2">
    <name type="scientific">Methylocella silvestris</name>
    <dbReference type="NCBI Taxonomy" id="199596"/>
    <lineage>
        <taxon>Bacteria</taxon>
        <taxon>Pseudomonadati</taxon>
        <taxon>Pseudomonadota</taxon>
        <taxon>Alphaproteobacteria</taxon>
        <taxon>Hyphomicrobiales</taxon>
        <taxon>Beijerinckiaceae</taxon>
        <taxon>Methylocella</taxon>
    </lineage>
</organism>
<dbReference type="SUPFAM" id="SSF64076">
    <property type="entry name" value="MTH938-like"/>
    <property type="match status" value="1"/>
</dbReference>
<gene>
    <name evidence="1" type="ORF">CR492_08325</name>
</gene>
<dbReference type="PANTHER" id="PTHR21192:SF2">
    <property type="entry name" value="NADH DEHYDROGENASE [UBIQUINONE] 1 ALPHA SUBCOMPLEX ASSEMBLY FACTOR 3"/>
    <property type="match status" value="1"/>
</dbReference>